<dbReference type="InterPro" id="IPR038377">
    <property type="entry name" value="Na/Glc_symporter_sf"/>
</dbReference>
<evidence type="ECO:0000256" key="2">
    <source>
        <dbReference type="ARBA" id="ARBA00006434"/>
    </source>
</evidence>
<feature type="transmembrane region" description="Helical" evidence="7">
    <location>
        <begin position="363"/>
        <end position="386"/>
    </location>
</feature>
<keyword evidence="4 7" id="KW-0812">Transmembrane</keyword>
<comment type="subcellular location">
    <subcellularLocation>
        <location evidence="1">Membrane</location>
        <topology evidence="1">Multi-pass membrane protein</topology>
    </subcellularLocation>
</comment>
<comment type="similarity">
    <text evidence="2">Belongs to the sodium:solute symporter (SSF) (TC 2.A.21) family.</text>
</comment>
<reference evidence="8" key="1">
    <citation type="journal article" name="DNA Res.">
        <title>The physiological potential of anammox bacteria as revealed by their core genome structure.</title>
        <authorList>
            <person name="Okubo T."/>
            <person name="Toyoda A."/>
            <person name="Fukuhara K."/>
            <person name="Uchiyama I."/>
            <person name="Harigaya Y."/>
            <person name="Kuroiwa M."/>
            <person name="Suzuki T."/>
            <person name="Murakami Y."/>
            <person name="Suwa Y."/>
            <person name="Takami H."/>
        </authorList>
    </citation>
    <scope>NUCLEOTIDE SEQUENCE</scope>
    <source>
        <strain evidence="8">317325-2</strain>
    </source>
</reference>
<evidence type="ECO:0000256" key="7">
    <source>
        <dbReference type="SAM" id="Phobius"/>
    </source>
</evidence>
<evidence type="ECO:0000256" key="6">
    <source>
        <dbReference type="ARBA" id="ARBA00023136"/>
    </source>
</evidence>
<feature type="transmembrane region" description="Helical" evidence="7">
    <location>
        <begin position="228"/>
        <end position="246"/>
    </location>
</feature>
<organism evidence="8 9">
    <name type="scientific">Candidatus Nitrosymbiomonas proteolyticus</name>
    <dbReference type="NCBI Taxonomy" id="2608984"/>
    <lineage>
        <taxon>Bacteria</taxon>
        <taxon>Bacillati</taxon>
        <taxon>Armatimonadota</taxon>
        <taxon>Armatimonadota incertae sedis</taxon>
        <taxon>Candidatus Nitrosymbiomonas</taxon>
    </lineage>
</organism>
<dbReference type="GO" id="GO:0005886">
    <property type="term" value="C:plasma membrane"/>
    <property type="evidence" value="ECO:0007669"/>
    <property type="project" value="TreeGrafter"/>
</dbReference>
<evidence type="ECO:0000256" key="3">
    <source>
        <dbReference type="ARBA" id="ARBA00022448"/>
    </source>
</evidence>
<dbReference type="PANTHER" id="PTHR48086:SF7">
    <property type="entry name" value="SODIUM-SOLUTE SYMPORTER-RELATED"/>
    <property type="match status" value="1"/>
</dbReference>
<feature type="transmembrane region" description="Helical" evidence="7">
    <location>
        <begin position="392"/>
        <end position="410"/>
    </location>
</feature>
<sequence>MVGLGFAVGQTKLGPIDWVVVALFLGALFALGFSAKLKQNTVLQYLAAGRSLSLPVFVATLVSTWYGGILGIGESVSYFGLGTWLLLGVPYYLFGILYSLILARRVRNEKPISIPEKFEESFGRETALVASGAILLLAVPAAHVLMLGVLVQVLMGWGIGVSVLVGALAGTAFLYRGGLLADARVSILAFAMMYVGFGVMVGWCVANYPPIETWADIEPSALLTLTGGQGWIAVASFMILGAWTFVDPAFHQRVASAARPEVGRTGVLWSVGFWMMFDILSISTGMYALALSPAIAPDASSLERLAIFPLFGSQILPDGLNALFFCGLAGTIVSAMVGYSLVSGGSLGRDIVCRALRISDEKVVNAWTRVGVAVSTLLAVGVALAVQSIVQLWYTWSGAVVGALLIPVLLSYRTKSPLRKGAVWAVSIAISLGTSLSWMAYGLRTNNPFLEVKVMETAFSLGTLVPGLAVSATVLAIGRAFRRARGNNDG</sequence>
<dbReference type="PROSITE" id="PS50283">
    <property type="entry name" value="NA_SOLUT_SYMP_3"/>
    <property type="match status" value="1"/>
</dbReference>
<dbReference type="InterPro" id="IPR050277">
    <property type="entry name" value="Sodium:Solute_Symporter"/>
</dbReference>
<feature type="transmembrane region" description="Helical" evidence="7">
    <location>
        <begin position="84"/>
        <end position="106"/>
    </location>
</feature>
<gene>
    <name evidence="8" type="ORF">NPRO_25600</name>
</gene>
<dbReference type="Proteomes" id="UP000662873">
    <property type="component" value="Chromosome"/>
</dbReference>
<protein>
    <submittedName>
        <fullName evidence="8">Sodium/glucose transporter</fullName>
    </submittedName>
</protein>
<dbReference type="PANTHER" id="PTHR48086">
    <property type="entry name" value="SODIUM/PROLINE SYMPORTER-RELATED"/>
    <property type="match status" value="1"/>
</dbReference>
<keyword evidence="8" id="KW-0762">Sugar transport</keyword>
<dbReference type="EMBL" id="AP021858">
    <property type="protein sequence ID" value="BBO24965.1"/>
    <property type="molecule type" value="Genomic_DNA"/>
</dbReference>
<dbReference type="InterPro" id="IPR001734">
    <property type="entry name" value="Na/solute_symporter"/>
</dbReference>
<dbReference type="AlphaFoldDB" id="A0A809RKB4"/>
<evidence type="ECO:0000256" key="4">
    <source>
        <dbReference type="ARBA" id="ARBA00022692"/>
    </source>
</evidence>
<feature type="transmembrane region" description="Helical" evidence="7">
    <location>
        <begin position="127"/>
        <end position="151"/>
    </location>
</feature>
<keyword evidence="6 7" id="KW-0472">Membrane</keyword>
<feature type="transmembrane region" description="Helical" evidence="7">
    <location>
        <begin position="422"/>
        <end position="441"/>
    </location>
</feature>
<dbReference type="GO" id="GO:0022857">
    <property type="term" value="F:transmembrane transporter activity"/>
    <property type="evidence" value="ECO:0007669"/>
    <property type="project" value="InterPro"/>
</dbReference>
<feature type="transmembrane region" description="Helical" evidence="7">
    <location>
        <begin position="157"/>
        <end position="175"/>
    </location>
</feature>
<evidence type="ECO:0000256" key="5">
    <source>
        <dbReference type="ARBA" id="ARBA00022989"/>
    </source>
</evidence>
<evidence type="ECO:0000313" key="8">
    <source>
        <dbReference type="EMBL" id="BBO24965.1"/>
    </source>
</evidence>
<feature type="transmembrane region" description="Helical" evidence="7">
    <location>
        <begin position="187"/>
        <end position="208"/>
    </location>
</feature>
<keyword evidence="5 7" id="KW-1133">Transmembrane helix</keyword>
<evidence type="ECO:0000313" key="9">
    <source>
        <dbReference type="Proteomes" id="UP000662873"/>
    </source>
</evidence>
<feature type="transmembrane region" description="Helical" evidence="7">
    <location>
        <begin position="267"/>
        <end position="290"/>
    </location>
</feature>
<feature type="transmembrane region" description="Helical" evidence="7">
    <location>
        <begin position="54"/>
        <end position="72"/>
    </location>
</feature>
<name>A0A809RKB4_9BACT</name>
<feature type="transmembrane region" description="Helical" evidence="7">
    <location>
        <begin position="461"/>
        <end position="481"/>
    </location>
</feature>
<evidence type="ECO:0000256" key="1">
    <source>
        <dbReference type="ARBA" id="ARBA00004141"/>
    </source>
</evidence>
<feature type="transmembrane region" description="Helical" evidence="7">
    <location>
        <begin position="322"/>
        <end position="342"/>
    </location>
</feature>
<dbReference type="KEGG" id="npy:NPRO_25600"/>
<keyword evidence="3" id="KW-0813">Transport</keyword>
<proteinExistence type="inferred from homology"/>
<accession>A0A809RKB4</accession>
<dbReference type="Gene3D" id="1.20.1730.10">
    <property type="entry name" value="Sodium/glucose cotransporter"/>
    <property type="match status" value="1"/>
</dbReference>
<feature type="transmembrane region" description="Helical" evidence="7">
    <location>
        <begin position="15"/>
        <end position="33"/>
    </location>
</feature>